<evidence type="ECO:0000256" key="8">
    <source>
        <dbReference type="ARBA" id="ARBA00046341"/>
    </source>
</evidence>
<dbReference type="Gene3D" id="2.10.110.30">
    <property type="match status" value="1"/>
</dbReference>
<sequence length="1787" mass="202556">MGSVKEWWNSCEKGNLLPALKKHWRIFVLSVFGNNHDPGKEERLAHKFLFRPMEYFLCRQDPEVVFEELKAKNMPSQLCGKVFKTGEPTYSCRDCANDPTCVLCIDCFQNGAHKNHRYKMNTSGGGGYCDCGDQEAWTSHPFCNLHSPNEVNQDEKNPIETLPVDLTDRASALFMAALQYIVEILTWNQCDNLPSDLQVEGELNDTYITMLFNDEVHTFDQVIKTLQRAVKHCTAQQAREFATLVDREGRATVYRGCFTSCEQCRTIIDQSTSRHGSKPLKVQVMHTVVVAHQTFCLRLMVWLQKMIEKSDGLRRLFCLLSMKPQEDGKSLMEKLLLHDTQLWKVARILSHQLLMAGVLMDQECKKQFAVIFTKWYPNVMRDFARDDHDHEVCVASLSVQIYTVPSLHYSMLMSEFLLDTHYRPVSITSFSVQIFAVGTVARMLVTDHDLLDVILVPFLAACEEKKNANGVLSLSKADRTPSFKRACFMLYDLKYALLCKPTSDEWSDKLRESFLRGHQSFLKLLKMMQGMDEVKRQTGMHLEYEPEWEGAFNLQMRVDDVISSFTEWCSTDRTVYIEAYRQAAQMLSQCRDTTQKSEQHTEVTLRTNDFITVCGHTVKCLKYDVQSQPVSIHLPLSRYLAGLHVYMGDYNLQFGCSELNVQGLDPVKMIEPPLRVQVLIAQSQAGLWRRNGYALLNQIYFYHNVKCRQEMYDKDILMLQIGASAVDSNEFLIHLLNRYGLLLWIRPEYDVPTGQDDNVRQTIMLAEEFLNLLLIILGERYVPGLGQVTHEDTLKREVIHLLCISPMSNSELSKNLPDSTNLKADIEDAIHAVANFRKPTSVGTAGSGKFELKNECYKEFNPYFYHYCRTDQSQAEETQIKRKKEEKSANHTLPPPVPPKFTPQFAQISNLLQSDVLVHILSLILQRSVAVRSRSWSETQLDRVLHLIGLALHEQRRNIHEGNHNFDFIGKALKGEPNFTQLLESLVTDPKNISHDSTKDLLSWILQKFIEVRQMTSSAEANGPVEQLASSSKEENEAAKKRKARLAAKRKEKIIAKISQMQQNFIRDNADLFESTDADSSLTRGTSEMDISESAHHETPVALGKYQSLPCSIGITKATCILCQEEQEISHSSRAMVLAGFVQRSTVMSQCKSRNPTDGENLDPLFTSSDLHVGSFTNSCGHTMHADCWQSFFQAILVKERRRLSRIPHSLSYNIVQLEYLCPLCESLSNTVIPLVPALHSLVTDSDLCDVNLSFGDWLDGLQKTVKNATKQESTSASKGDPFPFLPSSLSSITKMMADSVASNFQLLWQYVNNTKGGRFSESLMEMMKKFAKDVYSFGLGVDPDDMNHRVSIVAWNTCAYTIINLEQYLRYENKPLFGASPSRNVDCINALVKFAAVCSHIMPQEVIKKHCLRLLSGLLSNGLGEGDDPQCIIDVDMFHYLVAVTMALPSLYTEGTTASNLPLNSLNNQYILELVLTAHIVQVILLYDRSQDGEEGGMEMENDADSVALMSMYTEIRRKAGCLPPSNNDPLPWQLTRHIKRAVLPFLRCATVLYHNLTGVPIPAQLQEWTEEVEPFCSYLSLPTSFSELFLNQGELLERVVNQWCSSDVLRSRLYSASSRSVVSYPLPVNHLIDLPDDYSQLINQISSFTCPSSKGNDSQLPTMCLVCGLVVCSQSYCCQTEIKDMKVGAATEHTYRCGAGVGILLRVRECQIVLLAGTKGCFIPAPYVDSYGETDQGLRRGNPLHLCKDSYKNLQKMWFTHCIPETVAHNIESHMNLMSIHWQHL</sequence>
<dbReference type="SUPFAM" id="SSF46785">
    <property type="entry name" value="Winged helix' DNA-binding domain"/>
    <property type="match status" value="1"/>
</dbReference>
<evidence type="ECO:0000256" key="6">
    <source>
        <dbReference type="ARBA" id="ARBA00022786"/>
    </source>
</evidence>
<dbReference type="SMART" id="SM00396">
    <property type="entry name" value="ZnF_UBR1"/>
    <property type="match status" value="1"/>
</dbReference>
<dbReference type="InterPro" id="IPR055194">
    <property type="entry name" value="UBR1-like_WH"/>
</dbReference>
<dbReference type="EMBL" id="JH819154">
    <property type="protein sequence ID" value="EKC40505.1"/>
    <property type="molecule type" value="Genomic_DNA"/>
</dbReference>
<accession>K1RGF5</accession>
<name>K1RGF5_MAGGI</name>
<evidence type="ECO:0000256" key="9">
    <source>
        <dbReference type="RuleBase" id="RU366018"/>
    </source>
</evidence>
<dbReference type="InterPro" id="IPR039164">
    <property type="entry name" value="UBR1-like"/>
</dbReference>
<evidence type="ECO:0000256" key="5">
    <source>
        <dbReference type="ARBA" id="ARBA00022771"/>
    </source>
</evidence>
<dbReference type="Pfam" id="PF02617">
    <property type="entry name" value="ClpS"/>
    <property type="match status" value="1"/>
</dbReference>
<dbReference type="PANTHER" id="PTHR21497">
    <property type="entry name" value="UBIQUITIN LIGASE E3 ALPHA-RELATED"/>
    <property type="match status" value="1"/>
</dbReference>
<dbReference type="Pfam" id="PF22960">
    <property type="entry name" value="WHD_UBR1"/>
    <property type="match status" value="1"/>
</dbReference>
<organism evidence="11">
    <name type="scientific">Magallana gigas</name>
    <name type="common">Pacific oyster</name>
    <name type="synonym">Crassostrea gigas</name>
    <dbReference type="NCBI Taxonomy" id="29159"/>
    <lineage>
        <taxon>Eukaryota</taxon>
        <taxon>Metazoa</taxon>
        <taxon>Spiralia</taxon>
        <taxon>Lophotrochozoa</taxon>
        <taxon>Mollusca</taxon>
        <taxon>Bivalvia</taxon>
        <taxon>Autobranchia</taxon>
        <taxon>Pteriomorphia</taxon>
        <taxon>Ostreida</taxon>
        <taxon>Ostreoidea</taxon>
        <taxon>Ostreidae</taxon>
        <taxon>Magallana</taxon>
    </lineage>
</organism>
<evidence type="ECO:0000256" key="4">
    <source>
        <dbReference type="ARBA" id="ARBA00022723"/>
    </source>
</evidence>
<feature type="region of interest" description="Disordered" evidence="10">
    <location>
        <begin position="1020"/>
        <end position="1042"/>
    </location>
</feature>
<proteinExistence type="inferred from homology"/>
<evidence type="ECO:0000256" key="7">
    <source>
        <dbReference type="ARBA" id="ARBA00022833"/>
    </source>
</evidence>
<evidence type="ECO:0000256" key="3">
    <source>
        <dbReference type="ARBA" id="ARBA00022679"/>
    </source>
</evidence>
<dbReference type="InterPro" id="IPR042065">
    <property type="entry name" value="E3_ELL-like"/>
</dbReference>
<gene>
    <name evidence="11" type="ORF">CGI_10022943</name>
</gene>
<dbReference type="InterPro" id="IPR003769">
    <property type="entry name" value="ClpS_core"/>
</dbReference>
<dbReference type="EC" id="2.3.2.27" evidence="9"/>
<dbReference type="GO" id="GO:0016567">
    <property type="term" value="P:protein ubiquitination"/>
    <property type="evidence" value="ECO:0007669"/>
    <property type="project" value="UniProtKB-UniRule"/>
</dbReference>
<feature type="region of interest" description="Disordered" evidence="10">
    <location>
        <begin position="876"/>
        <end position="900"/>
    </location>
</feature>
<evidence type="ECO:0000256" key="1">
    <source>
        <dbReference type="ARBA" id="ARBA00000900"/>
    </source>
</evidence>
<dbReference type="GO" id="GO:0000151">
    <property type="term" value="C:ubiquitin ligase complex"/>
    <property type="evidence" value="ECO:0007669"/>
    <property type="project" value="TreeGrafter"/>
</dbReference>
<dbReference type="GO" id="GO:0071596">
    <property type="term" value="P:ubiquitin-dependent protein catabolic process via the N-end rule pathway"/>
    <property type="evidence" value="ECO:0007669"/>
    <property type="project" value="UniProtKB-UniRule"/>
</dbReference>
<comment type="pathway">
    <text evidence="2 9">Protein modification; protein ubiquitination.</text>
</comment>
<dbReference type="InParanoid" id="K1RGF5"/>
<dbReference type="FunFam" id="2.10.110.30:FF:000001">
    <property type="entry name" value="E3 ubiquitin-protein ligase UBR2 isoform 1"/>
    <property type="match status" value="1"/>
</dbReference>
<feature type="compositionally biased region" description="Basic and acidic residues" evidence="10">
    <location>
        <begin position="878"/>
        <end position="889"/>
    </location>
</feature>
<dbReference type="UniPathway" id="UPA00143"/>
<dbReference type="Gene3D" id="1.10.10.2670">
    <property type="entry name" value="E3 ubiquitin-protein ligase"/>
    <property type="match status" value="1"/>
</dbReference>
<dbReference type="FunFam" id="3.30.1390.10:FF:000003">
    <property type="entry name" value="E3 ubiquitin-protein ligase UBR2 isoform X1"/>
    <property type="match status" value="1"/>
</dbReference>
<comment type="similarity">
    <text evidence="8 9">Belongs to the E3 ubiquitin-protein ligase UBR1-like family.</text>
</comment>
<dbReference type="PANTHER" id="PTHR21497:SF24">
    <property type="entry name" value="E3 UBIQUITIN-PROTEIN LIGASE UBR1"/>
    <property type="match status" value="1"/>
</dbReference>
<dbReference type="GO" id="GO:0005737">
    <property type="term" value="C:cytoplasm"/>
    <property type="evidence" value="ECO:0007669"/>
    <property type="project" value="TreeGrafter"/>
</dbReference>
<evidence type="ECO:0000256" key="10">
    <source>
        <dbReference type="SAM" id="MobiDB-lite"/>
    </source>
</evidence>
<keyword evidence="5 9" id="KW-0863">Zinc-finger</keyword>
<dbReference type="GO" id="GO:0061630">
    <property type="term" value="F:ubiquitin protein ligase activity"/>
    <property type="evidence" value="ECO:0007669"/>
    <property type="project" value="UniProtKB-UniRule"/>
</dbReference>
<reference evidence="11" key="1">
    <citation type="journal article" date="2012" name="Nature">
        <title>The oyster genome reveals stress adaptation and complexity of shell formation.</title>
        <authorList>
            <person name="Zhang G."/>
            <person name="Fang X."/>
            <person name="Guo X."/>
            <person name="Li L."/>
            <person name="Luo R."/>
            <person name="Xu F."/>
            <person name="Yang P."/>
            <person name="Zhang L."/>
            <person name="Wang X."/>
            <person name="Qi H."/>
            <person name="Xiong Z."/>
            <person name="Que H."/>
            <person name="Xie Y."/>
            <person name="Holland P.W."/>
            <person name="Paps J."/>
            <person name="Zhu Y."/>
            <person name="Wu F."/>
            <person name="Chen Y."/>
            <person name="Wang J."/>
            <person name="Peng C."/>
            <person name="Meng J."/>
            <person name="Yang L."/>
            <person name="Liu J."/>
            <person name="Wen B."/>
            <person name="Zhang N."/>
            <person name="Huang Z."/>
            <person name="Zhu Q."/>
            <person name="Feng Y."/>
            <person name="Mount A."/>
            <person name="Hedgecock D."/>
            <person name="Xu Z."/>
            <person name="Liu Y."/>
            <person name="Domazet-Loso T."/>
            <person name="Du Y."/>
            <person name="Sun X."/>
            <person name="Zhang S."/>
            <person name="Liu B."/>
            <person name="Cheng P."/>
            <person name="Jiang X."/>
            <person name="Li J."/>
            <person name="Fan D."/>
            <person name="Wang W."/>
            <person name="Fu W."/>
            <person name="Wang T."/>
            <person name="Wang B."/>
            <person name="Zhang J."/>
            <person name="Peng Z."/>
            <person name="Li Y."/>
            <person name="Li N."/>
            <person name="Wang J."/>
            <person name="Chen M."/>
            <person name="He Y."/>
            <person name="Tan F."/>
            <person name="Song X."/>
            <person name="Zheng Q."/>
            <person name="Huang R."/>
            <person name="Yang H."/>
            <person name="Du X."/>
            <person name="Chen L."/>
            <person name="Yang M."/>
            <person name="Gaffney P.M."/>
            <person name="Wang S."/>
            <person name="Luo L."/>
            <person name="She Z."/>
            <person name="Ming Y."/>
            <person name="Huang W."/>
            <person name="Zhang S."/>
            <person name="Huang B."/>
            <person name="Zhang Y."/>
            <person name="Qu T."/>
            <person name="Ni P."/>
            <person name="Miao G."/>
            <person name="Wang J."/>
            <person name="Wang Q."/>
            <person name="Steinberg C.E."/>
            <person name="Wang H."/>
            <person name="Li N."/>
            <person name="Qian L."/>
            <person name="Zhang G."/>
            <person name="Li Y."/>
            <person name="Yang H."/>
            <person name="Liu X."/>
            <person name="Wang J."/>
            <person name="Yin Y."/>
            <person name="Wang J."/>
        </authorList>
    </citation>
    <scope>NUCLEOTIDE SEQUENCE [LARGE SCALE GENOMIC DNA]</scope>
    <source>
        <strain evidence="11">05x7-T-G4-1.051#20</strain>
    </source>
</reference>
<evidence type="ECO:0000256" key="2">
    <source>
        <dbReference type="ARBA" id="ARBA00004906"/>
    </source>
</evidence>
<comment type="function">
    <text evidence="9">Ubiquitin ligase protein which is a component of the N-end rule pathway. Recognizes and binds to proteins bearing specific N-terminal residues that are destabilizing according to the N-end rule, leading to their ubiquitination and subsequent degradation.</text>
</comment>
<dbReference type="InterPro" id="IPR003126">
    <property type="entry name" value="Znf_UBR"/>
</dbReference>
<dbReference type="Pfam" id="PF18995">
    <property type="entry name" value="PRT6_C"/>
    <property type="match status" value="1"/>
</dbReference>
<keyword evidence="4 9" id="KW-0479">Metal-binding</keyword>
<dbReference type="InterPro" id="IPR036390">
    <property type="entry name" value="WH_DNA-bd_sf"/>
</dbReference>
<dbReference type="FunCoup" id="K1RGF5">
    <property type="interactions" value="1132"/>
</dbReference>
<dbReference type="SUPFAM" id="SSF54736">
    <property type="entry name" value="ClpS-like"/>
    <property type="match status" value="1"/>
</dbReference>
<keyword evidence="3 9" id="KW-0808">Transferase</keyword>
<keyword evidence="6 9" id="KW-0833">Ubl conjugation pathway</keyword>
<dbReference type="Gene3D" id="3.30.1390.10">
    <property type="match status" value="1"/>
</dbReference>
<comment type="catalytic activity">
    <reaction evidence="1 9">
        <text>S-ubiquitinyl-[E2 ubiquitin-conjugating enzyme]-L-cysteine + [acceptor protein]-L-lysine = [E2 ubiquitin-conjugating enzyme]-L-cysteine + N(6)-ubiquitinyl-[acceptor protein]-L-lysine.</text>
        <dbReference type="EC" id="2.3.2.27"/>
    </reaction>
</comment>
<dbReference type="GO" id="GO:0008270">
    <property type="term" value="F:zinc ion binding"/>
    <property type="evidence" value="ECO:0007669"/>
    <property type="project" value="UniProtKB-UniRule"/>
</dbReference>
<dbReference type="InterPro" id="IPR044046">
    <property type="entry name" value="E3_ligase_UBR-like_C"/>
</dbReference>
<dbReference type="Pfam" id="PF02207">
    <property type="entry name" value="zf-UBR"/>
    <property type="match status" value="1"/>
</dbReference>
<protein>
    <recommendedName>
        <fullName evidence="9">E3 ubiquitin-protein ligase</fullName>
        <ecNumber evidence="9">2.3.2.27</ecNumber>
    </recommendedName>
</protein>
<keyword evidence="7 9" id="KW-0862">Zinc</keyword>
<dbReference type="InterPro" id="IPR014719">
    <property type="entry name" value="Ribosomal_bL12_C/ClpS-like"/>
</dbReference>
<evidence type="ECO:0000313" key="11">
    <source>
        <dbReference type="EMBL" id="EKC40505.1"/>
    </source>
</evidence>
<dbReference type="PROSITE" id="PS51157">
    <property type="entry name" value="ZF_UBR"/>
    <property type="match status" value="1"/>
</dbReference>
<dbReference type="HOGENOM" id="CLU_001801_2_0_1"/>